<reference evidence="2" key="1">
    <citation type="submission" date="2015-10" db="EMBL/GenBank/DDBJ databases">
        <authorList>
            <person name="Gilbert D.G."/>
        </authorList>
    </citation>
    <scope>NUCLEOTIDE SEQUENCE</scope>
</reference>
<evidence type="ECO:0000256" key="1">
    <source>
        <dbReference type="SAM" id="MobiDB-lite"/>
    </source>
</evidence>
<protein>
    <submittedName>
        <fullName evidence="2">Uncharacterized protein</fullName>
    </submittedName>
</protein>
<dbReference type="AlphaFoldDB" id="A0A160U0L7"/>
<organism evidence="2">
    <name type="scientific">hydrothermal vent metagenome</name>
    <dbReference type="NCBI Taxonomy" id="652676"/>
    <lineage>
        <taxon>unclassified sequences</taxon>
        <taxon>metagenomes</taxon>
        <taxon>ecological metagenomes</taxon>
    </lineage>
</organism>
<evidence type="ECO:0000313" key="2">
    <source>
        <dbReference type="EMBL" id="CUS56617.1"/>
    </source>
</evidence>
<feature type="region of interest" description="Disordered" evidence="1">
    <location>
        <begin position="1"/>
        <end position="50"/>
    </location>
</feature>
<name>A0A160U0L7_9ZZZZ</name>
<accession>A0A160U0L7</accession>
<dbReference type="EMBL" id="CZQD01000028">
    <property type="protein sequence ID" value="CUS56617.1"/>
    <property type="molecule type" value="Genomic_DNA"/>
</dbReference>
<sequence length="114" mass="11963">MPYPASPKAATGRLPQRLDRPPQNGDINDQHSADNPKIAPAIQSGRPISRVSGGNTAAISIVLPAPIAINEKNNRKKALRRSGLDTSGGIVCPSLILMSSAGLLEMSSNKKMVP</sequence>
<gene>
    <name evidence="2" type="ORF">MGWOODY_Hyp2512</name>
</gene>
<proteinExistence type="predicted"/>